<feature type="transmembrane region" description="Helical" evidence="6">
    <location>
        <begin position="506"/>
        <end position="529"/>
    </location>
</feature>
<keyword evidence="4 6" id="KW-1133">Transmembrane helix</keyword>
<keyword evidence="9" id="KW-1185">Reference proteome</keyword>
<evidence type="ECO:0000256" key="6">
    <source>
        <dbReference type="SAM" id="Phobius"/>
    </source>
</evidence>
<accession>A0ABM9EXH1</accession>
<evidence type="ECO:0000313" key="9">
    <source>
        <dbReference type="Proteomes" id="UP000838308"/>
    </source>
</evidence>
<sequence>MQRMIKIGKPFILMITFFVLLQTVQPVAAAENHDELFVLIGDSLMKAKDGEQTIVAKNMEQFANEWKSIKKADSKQATKVDKQLKEVQRLLAKDNIEKEALSKSLSSLSSAVVLYDKEQNPADKAKGKEQVKQLIPSINHFKESLNKENDAGLKAQYQKLLNQWTASEKIVHDESIASYGNIEKYMALIRIAITQEPADLEKAKQNIDQLTVEVENYLAGNGSKHLKGDYSLTNLSTLLSKAEKQISQKDYKSASDQLNEILTIWPMVEGDVQTRDSKLYSEIETKIPTAISLLNSKNVKAEKASAIVNEISSRLAPLMSKTNYSLWDAALILLREGLEGLLIVVTLIAFLKKMGQSSRQKWIWFGVVAGIIASAILAIIINIVFSQIVAASSREYIEGLVGVIAVVMMLTIGAWLHNKSSIVQWNKYINQQMQQAIAKGSLFSFSLISFLSVFREGAETIIFYAGITPYISLMQLVLGIILAIIILVIVGFVIIHYSVKIPIRLFFKAATILIYFLSFKILGISIHALQISKMISTSTVDAFPFIDWLGLYPTWETSLAQLLLLAVIGFMTFLVKKHDGKQISTTKVEKG</sequence>
<feature type="transmembrane region" description="Helical" evidence="6">
    <location>
        <begin position="324"/>
        <end position="350"/>
    </location>
</feature>
<feature type="transmembrane region" description="Helical" evidence="6">
    <location>
        <begin position="436"/>
        <end position="455"/>
    </location>
</feature>
<reference evidence="8" key="1">
    <citation type="submission" date="2022-04" db="EMBL/GenBank/DDBJ databases">
        <authorList>
            <person name="Criscuolo A."/>
        </authorList>
    </citation>
    <scope>NUCLEOTIDE SEQUENCE</scope>
    <source>
        <strain evidence="8">CIP111895</strain>
    </source>
</reference>
<keyword evidence="3 6" id="KW-0812">Transmembrane</keyword>
<feature type="transmembrane region" description="Helical" evidence="6">
    <location>
        <begin position="461"/>
        <end position="494"/>
    </location>
</feature>
<evidence type="ECO:0000256" key="3">
    <source>
        <dbReference type="ARBA" id="ARBA00022692"/>
    </source>
</evidence>
<dbReference type="PANTHER" id="PTHR31632:SF2">
    <property type="entry name" value="PLASMA MEMBRANE IRON PERMEASE"/>
    <property type="match status" value="1"/>
</dbReference>
<feature type="chain" id="PRO_5045158324" description="Iron permease" evidence="7">
    <location>
        <begin position="30"/>
        <end position="591"/>
    </location>
</feature>
<evidence type="ECO:0000256" key="7">
    <source>
        <dbReference type="SAM" id="SignalP"/>
    </source>
</evidence>
<protein>
    <recommendedName>
        <fullName evidence="10">Iron permease</fullName>
    </recommendedName>
</protein>
<feature type="transmembrane region" description="Helical" evidence="6">
    <location>
        <begin position="362"/>
        <end position="390"/>
    </location>
</feature>
<dbReference type="EMBL" id="CALBWS010000046">
    <property type="protein sequence ID" value="CAH2717390.1"/>
    <property type="molecule type" value="Genomic_DNA"/>
</dbReference>
<evidence type="ECO:0000256" key="5">
    <source>
        <dbReference type="ARBA" id="ARBA00023136"/>
    </source>
</evidence>
<keyword evidence="7" id="KW-0732">Signal</keyword>
<dbReference type="RefSeq" id="WP_248737608.1">
    <property type="nucleotide sequence ID" value="NZ_CALBWS010000046.1"/>
</dbReference>
<dbReference type="Proteomes" id="UP000838308">
    <property type="component" value="Unassembled WGS sequence"/>
</dbReference>
<evidence type="ECO:0008006" key="10">
    <source>
        <dbReference type="Google" id="ProtNLM"/>
    </source>
</evidence>
<comment type="similarity">
    <text evidence="2">Belongs to the oxidase-dependent Fe transporter (OFeT) (TC 9.A.10.1) family.</text>
</comment>
<evidence type="ECO:0000256" key="2">
    <source>
        <dbReference type="ARBA" id="ARBA00008333"/>
    </source>
</evidence>
<name>A0ABM9EXH1_9BACI</name>
<evidence type="ECO:0000256" key="1">
    <source>
        <dbReference type="ARBA" id="ARBA00004141"/>
    </source>
</evidence>
<evidence type="ECO:0000313" key="8">
    <source>
        <dbReference type="EMBL" id="CAH2717390.1"/>
    </source>
</evidence>
<comment type="caution">
    <text evidence="8">The sequence shown here is derived from an EMBL/GenBank/DDBJ whole genome shotgun (WGS) entry which is preliminary data.</text>
</comment>
<dbReference type="PANTHER" id="PTHR31632">
    <property type="entry name" value="IRON TRANSPORTER FTH1"/>
    <property type="match status" value="1"/>
</dbReference>
<dbReference type="Pfam" id="PF03239">
    <property type="entry name" value="FTR1"/>
    <property type="match status" value="1"/>
</dbReference>
<proteinExistence type="inferred from homology"/>
<feature type="transmembrane region" description="Helical" evidence="6">
    <location>
        <begin position="396"/>
        <end position="416"/>
    </location>
</feature>
<keyword evidence="5 6" id="KW-0472">Membrane</keyword>
<organism evidence="8 9">
    <name type="scientific">Neobacillus rhizosphaerae</name>
    <dbReference type="NCBI Taxonomy" id="2880965"/>
    <lineage>
        <taxon>Bacteria</taxon>
        <taxon>Bacillati</taxon>
        <taxon>Bacillota</taxon>
        <taxon>Bacilli</taxon>
        <taxon>Bacillales</taxon>
        <taxon>Bacillaceae</taxon>
        <taxon>Neobacillus</taxon>
    </lineage>
</organism>
<feature type="transmembrane region" description="Helical" evidence="6">
    <location>
        <begin position="558"/>
        <end position="575"/>
    </location>
</feature>
<dbReference type="InterPro" id="IPR004923">
    <property type="entry name" value="FTR1/Fip1/EfeU"/>
</dbReference>
<gene>
    <name evidence="8" type="ORF">BACCIP111895_04582</name>
</gene>
<feature type="signal peptide" evidence="7">
    <location>
        <begin position="1"/>
        <end position="29"/>
    </location>
</feature>
<comment type="subcellular location">
    <subcellularLocation>
        <location evidence="1">Membrane</location>
        <topology evidence="1">Multi-pass membrane protein</topology>
    </subcellularLocation>
</comment>
<evidence type="ECO:0000256" key="4">
    <source>
        <dbReference type="ARBA" id="ARBA00022989"/>
    </source>
</evidence>